<dbReference type="CDD" id="cd00761">
    <property type="entry name" value="Glyco_tranf_GTA_type"/>
    <property type="match status" value="1"/>
</dbReference>
<evidence type="ECO:0000256" key="4">
    <source>
        <dbReference type="ARBA" id="ARBA00022679"/>
    </source>
</evidence>
<dbReference type="Pfam" id="PF17994">
    <property type="entry name" value="Glft2_N"/>
    <property type="match status" value="1"/>
</dbReference>
<dbReference type="EMBL" id="JBHMDY010000002">
    <property type="protein sequence ID" value="MFB9259096.1"/>
    <property type="molecule type" value="Genomic_DNA"/>
</dbReference>
<evidence type="ECO:0000256" key="2">
    <source>
        <dbReference type="ARBA" id="ARBA00006739"/>
    </source>
</evidence>
<feature type="domain" description="Galactofuranosyltransferase-2 C-terminal" evidence="7">
    <location>
        <begin position="472"/>
        <end position="665"/>
    </location>
</feature>
<evidence type="ECO:0000256" key="5">
    <source>
        <dbReference type="SAM" id="MobiDB-lite"/>
    </source>
</evidence>
<dbReference type="Pfam" id="PF19320">
    <property type="entry name" value="GlfT2_domain3"/>
    <property type="match status" value="1"/>
</dbReference>
<evidence type="ECO:0000313" key="8">
    <source>
        <dbReference type="EMBL" id="MFB9259096.1"/>
    </source>
</evidence>
<dbReference type="RefSeq" id="WP_241729857.1">
    <property type="nucleotide sequence ID" value="NZ_JAALDM010000096.1"/>
</dbReference>
<evidence type="ECO:0000313" key="9">
    <source>
        <dbReference type="Proteomes" id="UP001589700"/>
    </source>
</evidence>
<dbReference type="PANTHER" id="PTHR43179">
    <property type="entry name" value="RHAMNOSYLTRANSFERASE WBBL"/>
    <property type="match status" value="1"/>
</dbReference>
<sequence length="666" mass="74072">MENQGHHGADDEIARSVATLAEPRGLDCLQRIILPRAGEPLDVRSLYLEEAPTNARRAHSASRTTLSIGADSEVSFATYFNAFAAAYWRRWTVLDSVVLRLTVRGAGRVDLYRSKIDGSRIAITGDVVGSPGQSDSVTTVEFVCDLGPFEDGGWIWFDLTSDTDIELLAGGWYSTQAAPATRPDAGPDGRPDESVQVPNDGRVTIGIPTFNRPGDAVTALQALTSDPQVDAVIDAVLMPDQGDRKVRDEPGFAEAAKALGDRLHIFDQPNLGGSGGYSRIMYEARRLTDSPYILYMDDDIEIEPDSILRALAFGRFATVPMLVGGQMLNLQERSHLHTMGEVVGAHDFMWTAAPHADYDYDFSTYPLTDRDNPKPLHRRIDVDYNGWWMCLIPRVVAEKIGQPLPLFIKWDDAEYGLRARRAGHPTVTMPGVAIWHMAWSDKDDAIDWQAYFHLRNRLVVASLYHDGDHKGIMQSSLKALVKHLVCLEYSTVAIQIEAIRDFLRGPEALYELLPTALPKVRSMRAEYSDAVVVPSAVDLPAPSGGPAGIHTEPKGKVRKVVALARGLAHTLSRDDKVHHEVPQANFPPIEARWYSLSRVDGATVTTADGRGVVYRKRDRDKAAALFRESAALHRELYRRFPEMRRRYRDAHTELVTKEAWSRVFDA</sequence>
<evidence type="ECO:0000259" key="7">
    <source>
        <dbReference type="Pfam" id="PF19320"/>
    </source>
</evidence>
<accession>A0ABV5JMY7</accession>
<dbReference type="InterPro" id="IPR040492">
    <property type="entry name" value="GlfT2_N"/>
</dbReference>
<feature type="region of interest" description="Disordered" evidence="5">
    <location>
        <begin position="178"/>
        <end position="200"/>
    </location>
</feature>
<evidence type="ECO:0000256" key="1">
    <source>
        <dbReference type="ARBA" id="ARBA00004776"/>
    </source>
</evidence>
<comment type="similarity">
    <text evidence="2">Belongs to the glycosyltransferase 2 family.</text>
</comment>
<keyword evidence="4 8" id="KW-0808">Transferase</keyword>
<keyword evidence="3 8" id="KW-0328">Glycosyltransferase</keyword>
<organism evidence="8 9">
    <name type="scientific">Dietzia aerolata</name>
    <dbReference type="NCBI Taxonomy" id="595984"/>
    <lineage>
        <taxon>Bacteria</taxon>
        <taxon>Bacillati</taxon>
        <taxon>Actinomycetota</taxon>
        <taxon>Actinomycetes</taxon>
        <taxon>Mycobacteriales</taxon>
        <taxon>Dietziaceae</taxon>
        <taxon>Dietzia</taxon>
    </lineage>
</organism>
<comment type="pathway">
    <text evidence="1">Cell wall biogenesis; cell wall polysaccharide biosynthesis.</text>
</comment>
<keyword evidence="9" id="KW-1185">Reference proteome</keyword>
<dbReference type="SUPFAM" id="SSF53448">
    <property type="entry name" value="Nucleotide-diphospho-sugar transferases"/>
    <property type="match status" value="1"/>
</dbReference>
<name>A0ABV5JMY7_9ACTN</name>
<reference evidence="8 9" key="1">
    <citation type="submission" date="2024-09" db="EMBL/GenBank/DDBJ databases">
        <authorList>
            <person name="Sun Q."/>
            <person name="Mori K."/>
        </authorList>
    </citation>
    <scope>NUCLEOTIDE SEQUENCE [LARGE SCALE GENOMIC DNA]</scope>
    <source>
        <strain evidence="8 9">CCM 7659</strain>
    </source>
</reference>
<dbReference type="InterPro" id="IPR029044">
    <property type="entry name" value="Nucleotide-diphossugar_trans"/>
</dbReference>
<proteinExistence type="inferred from homology"/>
<gene>
    <name evidence="8" type="ORF">ACFFVD_04705</name>
</gene>
<dbReference type="InterPro" id="IPR045699">
    <property type="entry name" value="GlfT2_C"/>
</dbReference>
<dbReference type="Gene3D" id="3.90.550.60">
    <property type="match status" value="1"/>
</dbReference>
<evidence type="ECO:0000259" key="6">
    <source>
        <dbReference type="Pfam" id="PF17994"/>
    </source>
</evidence>
<dbReference type="PANTHER" id="PTHR43179:SF12">
    <property type="entry name" value="GALACTOFURANOSYLTRANSFERASE GLFT2"/>
    <property type="match status" value="1"/>
</dbReference>
<comment type="caution">
    <text evidence="8">The sequence shown here is derived from an EMBL/GenBank/DDBJ whole genome shotgun (WGS) entry which is preliminary data.</text>
</comment>
<dbReference type="GO" id="GO:0016757">
    <property type="term" value="F:glycosyltransferase activity"/>
    <property type="evidence" value="ECO:0007669"/>
    <property type="project" value="UniProtKB-KW"/>
</dbReference>
<dbReference type="Proteomes" id="UP001589700">
    <property type="component" value="Unassembled WGS sequence"/>
</dbReference>
<dbReference type="EC" id="2.4.-.-" evidence="8"/>
<protein>
    <submittedName>
        <fullName evidence="8">Glycosyltransferase</fullName>
        <ecNumber evidence="8">2.4.-.-</ecNumber>
    </submittedName>
</protein>
<feature type="domain" description="Galactofuranosyltransferase GlfT2 N-terminal" evidence="6">
    <location>
        <begin position="29"/>
        <end position="174"/>
    </location>
</feature>
<dbReference type="Pfam" id="PF13641">
    <property type="entry name" value="Glyco_tranf_2_3"/>
    <property type="match status" value="1"/>
</dbReference>
<evidence type="ECO:0000256" key="3">
    <source>
        <dbReference type="ARBA" id="ARBA00022676"/>
    </source>
</evidence>